<reference evidence="2" key="2">
    <citation type="submission" date="2025-08" db="UniProtKB">
        <authorList>
            <consortium name="RefSeq"/>
        </authorList>
    </citation>
    <scope>IDENTIFICATION</scope>
</reference>
<gene>
    <name evidence="2" type="ORF">An14g07250</name>
</gene>
<name>A0AAJ8BW06_ASPNG</name>
<proteinExistence type="predicted"/>
<organism evidence="2">
    <name type="scientific">Aspergillus niger</name>
    <dbReference type="NCBI Taxonomy" id="5061"/>
    <lineage>
        <taxon>Eukaryota</taxon>
        <taxon>Fungi</taxon>
        <taxon>Dikarya</taxon>
        <taxon>Ascomycota</taxon>
        <taxon>Pezizomycotina</taxon>
        <taxon>Eurotiomycetes</taxon>
        <taxon>Eurotiomycetidae</taxon>
        <taxon>Eurotiales</taxon>
        <taxon>Aspergillaceae</taxon>
        <taxon>Aspergillus</taxon>
        <taxon>Aspergillus subgen. Circumdati</taxon>
    </lineage>
</organism>
<feature type="region of interest" description="Disordered" evidence="1">
    <location>
        <begin position="43"/>
        <end position="72"/>
    </location>
</feature>
<dbReference type="VEuPathDB" id="FungiDB:An14g07250"/>
<accession>A0AAJ8BW06</accession>
<dbReference type="GeneID" id="84593071"/>
<dbReference type="RefSeq" id="XP_059604718.1">
    <property type="nucleotide sequence ID" value="XM_059744399.1"/>
</dbReference>
<dbReference type="KEGG" id="ang:An14g07250"/>
<dbReference type="AlphaFoldDB" id="A0AAJ8BW06"/>
<evidence type="ECO:0000313" key="2">
    <source>
        <dbReference type="RefSeq" id="XP_059604718.1"/>
    </source>
</evidence>
<sequence>MKQVELILGRVVRMVEAWGLRRLETFKTRILDYLASDADLEDERLNGSSKYPSPDTKGHIGNPLARTGKQAPRYPEQVKRIAAQVSSVLGLSAEPTEYGYETIKPKDDSDEARSSDLTYGEGLIWGQGQWPPLGSFASQCAEAAGFVLSVVFGCSRHFHGQALSGSTPSTVLDPAVEASEGDGIRKIASRSCCITLTVL</sequence>
<reference evidence="2" key="1">
    <citation type="submission" date="2025-02" db="EMBL/GenBank/DDBJ databases">
        <authorList>
            <consortium name="NCBI Genome Project"/>
        </authorList>
    </citation>
    <scope>NUCLEOTIDE SEQUENCE</scope>
</reference>
<protein>
    <submittedName>
        <fullName evidence="2">Uncharacterized protein</fullName>
    </submittedName>
</protein>
<evidence type="ECO:0000256" key="1">
    <source>
        <dbReference type="SAM" id="MobiDB-lite"/>
    </source>
</evidence>